<feature type="compositionally biased region" description="Basic and acidic residues" evidence="1">
    <location>
        <begin position="62"/>
        <end position="96"/>
    </location>
</feature>
<accession>A0A0H5RRP0</accession>
<dbReference type="EMBL" id="HACM01010942">
    <property type="protein sequence ID" value="CRZ11384.1"/>
    <property type="molecule type" value="Transcribed_RNA"/>
</dbReference>
<evidence type="ECO:0000256" key="1">
    <source>
        <dbReference type="SAM" id="MobiDB-lite"/>
    </source>
</evidence>
<reference evidence="2" key="1">
    <citation type="submission" date="2015-04" db="EMBL/GenBank/DDBJ databases">
        <title>The genome sequence of the plant pathogenic Rhizarian Plasmodiophora brassicae reveals insights in its biotrophic life cycle and the origin of chitin synthesis.</title>
        <authorList>
            <person name="Schwelm A."/>
            <person name="Fogelqvist J."/>
            <person name="Knaust A."/>
            <person name="Julke S."/>
            <person name="Lilja T."/>
            <person name="Dhandapani V."/>
            <person name="Bonilla-Rosso G."/>
            <person name="Karlsson M."/>
            <person name="Shevchenko A."/>
            <person name="Choi S.R."/>
            <person name="Kim H.G."/>
            <person name="Park J.Y."/>
            <person name="Lim Y.P."/>
            <person name="Ludwig-Muller J."/>
            <person name="Dixelius C."/>
        </authorList>
    </citation>
    <scope>NUCLEOTIDE SEQUENCE</scope>
    <source>
        <tissue evidence="2">Potato root galls</tissue>
    </source>
</reference>
<proteinExistence type="predicted"/>
<organism evidence="2">
    <name type="scientific">Spongospora subterranea</name>
    <dbReference type="NCBI Taxonomy" id="70186"/>
    <lineage>
        <taxon>Eukaryota</taxon>
        <taxon>Sar</taxon>
        <taxon>Rhizaria</taxon>
        <taxon>Endomyxa</taxon>
        <taxon>Phytomyxea</taxon>
        <taxon>Plasmodiophorida</taxon>
        <taxon>Plasmodiophoridae</taxon>
        <taxon>Spongospora</taxon>
    </lineage>
</organism>
<protein>
    <submittedName>
        <fullName evidence="2">Uncharacterized protein</fullName>
    </submittedName>
</protein>
<dbReference type="AlphaFoldDB" id="A0A0H5RRP0"/>
<feature type="region of interest" description="Disordered" evidence="1">
    <location>
        <begin position="1"/>
        <end position="134"/>
    </location>
</feature>
<name>A0A0H5RRP0_9EUKA</name>
<sequence length="134" mass="15253">KPAALKTEEDTAGPPLDNSHNISTTSKIKREHSKQEHFSQKAPKRIKSQDSSTSGNRMGKKFRTEELSDNVNNHEKADRKERQKIQTRVLDEEKAPETPMLHPSSPSAVRQKRTLRATVKDSTQSSIKDYFQAR</sequence>
<evidence type="ECO:0000313" key="2">
    <source>
        <dbReference type="EMBL" id="CRZ11384.1"/>
    </source>
</evidence>
<feature type="non-terminal residue" evidence="2">
    <location>
        <position position="1"/>
    </location>
</feature>